<evidence type="ECO:0000313" key="2">
    <source>
        <dbReference type="EMBL" id="MDR0177695.1"/>
    </source>
</evidence>
<dbReference type="AlphaFoldDB" id="A0AAW8LB45"/>
<comment type="caution">
    <text evidence="2">The sequence shown here is derived from an EMBL/GenBank/DDBJ whole genome shotgun (WGS) entry which is preliminary data.</text>
</comment>
<accession>A0AAW8LB45</accession>
<keyword evidence="1" id="KW-1133">Transmembrane helix</keyword>
<protein>
    <submittedName>
        <fullName evidence="2">Uncharacterized protein</fullName>
    </submittedName>
</protein>
<organism evidence="2 3">
    <name type="scientific">Actinomyces oris</name>
    <dbReference type="NCBI Taxonomy" id="544580"/>
    <lineage>
        <taxon>Bacteria</taxon>
        <taxon>Bacillati</taxon>
        <taxon>Actinomycetota</taxon>
        <taxon>Actinomycetes</taxon>
        <taxon>Actinomycetales</taxon>
        <taxon>Actinomycetaceae</taxon>
        <taxon>Actinomyces</taxon>
    </lineage>
</organism>
<evidence type="ECO:0000313" key="3">
    <source>
        <dbReference type="Proteomes" id="UP001230065"/>
    </source>
</evidence>
<gene>
    <name evidence="2" type="ORF">RF687_07010</name>
</gene>
<name>A0AAW8LB45_9ACTO</name>
<dbReference type="EMBL" id="JAMZMF010000009">
    <property type="protein sequence ID" value="MDR0177695.1"/>
    <property type="molecule type" value="Genomic_DNA"/>
</dbReference>
<keyword evidence="1" id="KW-0812">Transmembrane</keyword>
<dbReference type="RefSeq" id="WP_308679771.1">
    <property type="nucleotide sequence ID" value="NZ_JAMZMF010000009.1"/>
</dbReference>
<feature type="transmembrane region" description="Helical" evidence="1">
    <location>
        <begin position="65"/>
        <end position="86"/>
    </location>
</feature>
<evidence type="ECO:0000256" key="1">
    <source>
        <dbReference type="SAM" id="Phobius"/>
    </source>
</evidence>
<dbReference type="Proteomes" id="UP001230065">
    <property type="component" value="Unassembled WGS sequence"/>
</dbReference>
<feature type="transmembrane region" description="Helical" evidence="1">
    <location>
        <begin position="24"/>
        <end position="45"/>
    </location>
</feature>
<keyword evidence="1" id="KW-0472">Membrane</keyword>
<sequence length="114" mass="11563">MTESARGDKSVFNQDYEARSGARFYISYDDLTAGVFAVLAAAAAAGPEPLAAAWVGVSSMIGGPVGTVVSGGVALLGIGFFVNLAGKILGAIAQGKGVALYLDWGFPPIVPEIE</sequence>
<proteinExistence type="predicted"/>
<reference evidence="2" key="1">
    <citation type="submission" date="2022-06" db="EMBL/GenBank/DDBJ databases">
        <title>Draft Genome Sequences of Three Actinomyces oris Strains, Isolated from Healthy Human Feces.</title>
        <authorList>
            <person name="Ye Y."/>
            <person name="Liu C."/>
            <person name="Zhao J."/>
            <person name="Xu J."/>
            <person name="Huang H."/>
            <person name="Wang B."/>
            <person name="Wei J."/>
            <person name="Jing X."/>
        </authorList>
    </citation>
    <scope>NUCLEOTIDE SEQUENCE</scope>
    <source>
        <strain evidence="2">CNGBCC1803727</strain>
    </source>
</reference>